<evidence type="ECO:0000256" key="2">
    <source>
        <dbReference type="ARBA" id="ARBA00022679"/>
    </source>
</evidence>
<feature type="binding site" evidence="3">
    <location>
        <position position="259"/>
    </location>
    <ligand>
        <name>dimethylallyl diphosphate</name>
        <dbReference type="ChEBI" id="CHEBI:57623"/>
    </ligand>
</feature>
<feature type="binding site" evidence="3">
    <location>
        <position position="188"/>
    </location>
    <ligand>
        <name>dimethylallyl diphosphate</name>
        <dbReference type="ChEBI" id="CHEBI:57623"/>
    </ligand>
</feature>
<dbReference type="SFLD" id="SFLDS00036">
    <property type="entry name" value="Aromatic_Prenyltransferase"/>
    <property type="match status" value="1"/>
</dbReference>
<dbReference type="PANTHER" id="PTHR40627">
    <property type="entry name" value="INDOLE PRENYLTRANSFERASE TDIB-RELATED"/>
    <property type="match status" value="1"/>
</dbReference>
<evidence type="ECO:0008006" key="6">
    <source>
        <dbReference type="Google" id="ProtNLM"/>
    </source>
</evidence>
<comment type="similarity">
    <text evidence="1">Belongs to the tryptophan dimethylallyltransferase family.</text>
</comment>
<dbReference type="STRING" id="41047.A0A397HV80"/>
<dbReference type="InterPro" id="IPR017795">
    <property type="entry name" value="ABBA_NscD-like"/>
</dbReference>
<protein>
    <recommendedName>
        <fullName evidence="6">Aromatic prenyltransferase (DMATS family)</fullName>
    </recommendedName>
</protein>
<comment type="caution">
    <text evidence="4">The sequence shown here is derived from an EMBL/GenBank/DDBJ whole genome shotgun (WGS) entry which is preliminary data.</text>
</comment>
<reference evidence="4" key="1">
    <citation type="submission" date="2018-08" db="EMBL/GenBank/DDBJ databases">
        <title>Draft genome sequence of azole-resistant Aspergillus thermomutatus (Neosartorya pseudofischeri) strain HMR AF 39, isolated from a human nasal aspirate.</title>
        <authorList>
            <person name="Parent-Michaud M."/>
            <person name="Dufresne P.J."/>
            <person name="Fournier E."/>
            <person name="Martineau C."/>
            <person name="Moreira S."/>
            <person name="Perkins V."/>
            <person name="De Repentigny L."/>
            <person name="Dufresne S.F."/>
        </authorList>
    </citation>
    <scope>NUCLEOTIDE SEQUENCE [LARGE SCALE GENOMIC DNA]</scope>
    <source>
        <strain evidence="4">HMR AF 39</strain>
    </source>
</reference>
<feature type="binding site" evidence="3">
    <location>
        <position position="190"/>
    </location>
    <ligand>
        <name>dimethylallyl diphosphate</name>
        <dbReference type="ChEBI" id="CHEBI:57623"/>
    </ligand>
</feature>
<dbReference type="VEuPathDB" id="FungiDB:CDV56_108145"/>
<evidence type="ECO:0000256" key="1">
    <source>
        <dbReference type="ARBA" id="ARBA00010209"/>
    </source>
</evidence>
<evidence type="ECO:0000313" key="5">
    <source>
        <dbReference type="Proteomes" id="UP000215305"/>
    </source>
</evidence>
<dbReference type="PANTHER" id="PTHR40627:SF3">
    <property type="entry name" value="PRENYLTRANSFERASE ASQH2-RELATED"/>
    <property type="match status" value="1"/>
</dbReference>
<dbReference type="GO" id="GO:0016765">
    <property type="term" value="F:transferase activity, transferring alkyl or aryl (other than methyl) groups"/>
    <property type="evidence" value="ECO:0007669"/>
    <property type="project" value="InterPro"/>
</dbReference>
<evidence type="ECO:0000313" key="4">
    <source>
        <dbReference type="EMBL" id="RHZ67149.1"/>
    </source>
</evidence>
<feature type="binding site" evidence="3">
    <location>
        <position position="343"/>
    </location>
    <ligand>
        <name>dimethylallyl diphosphate</name>
        <dbReference type="ChEBI" id="CHEBI:57623"/>
    </ligand>
</feature>
<dbReference type="GO" id="GO:0009820">
    <property type="term" value="P:alkaloid metabolic process"/>
    <property type="evidence" value="ECO:0007669"/>
    <property type="project" value="InterPro"/>
</dbReference>
<feature type="binding site" evidence="3">
    <location>
        <position position="192"/>
    </location>
    <ligand>
        <name>L-tryptophan</name>
        <dbReference type="ChEBI" id="CHEBI:57912"/>
    </ligand>
</feature>
<dbReference type="NCBIfam" id="TIGR03429">
    <property type="entry name" value="arom_pren_DMATS"/>
    <property type="match status" value="1"/>
</dbReference>
<dbReference type="RefSeq" id="XP_026618501.1">
    <property type="nucleotide sequence ID" value="XM_026761764.1"/>
</dbReference>
<dbReference type="InterPro" id="IPR012148">
    <property type="entry name" value="ABBA_DMATS-like"/>
</dbReference>
<dbReference type="PIRSF" id="PIRSF000509">
    <property type="entry name" value="Trp_DMAT"/>
    <property type="match status" value="1"/>
</dbReference>
<proteinExistence type="inferred from homology"/>
<dbReference type="EMBL" id="NKHU02000008">
    <property type="protein sequence ID" value="RHZ67149.1"/>
    <property type="molecule type" value="Genomic_DNA"/>
</dbReference>
<gene>
    <name evidence="4" type="ORF">CDV56_108145</name>
</gene>
<feature type="binding site" evidence="3">
    <location>
        <position position="411"/>
    </location>
    <ligand>
        <name>dimethylallyl diphosphate</name>
        <dbReference type="ChEBI" id="CHEBI:57623"/>
    </ligand>
</feature>
<dbReference type="Proteomes" id="UP000215305">
    <property type="component" value="Unassembled WGS sequence"/>
</dbReference>
<name>A0A397HV80_ASPTH</name>
<dbReference type="CDD" id="cd13929">
    <property type="entry name" value="PT-DMATS_CymD"/>
    <property type="match status" value="1"/>
</dbReference>
<sequence length="433" mass="48932">MESDLLPLRVLSKSFNFTSADEAKWWHSTAPMFAALLAGAKYDLNAQYRFLVLHREFVIPTLGPYPTKGKDTDNTKRWHSTLTRFGLPFELSFNYSKSLVRFAFEPLGPLTGTAADPFNTKAIRPTLQRLAAVVPRLDLEWFDHFRQELVVSDEDVAILNDQKTTIPVFRTQNKLAADLAANGDILLKTYIYPRIKAMATGVPKEKLMFDAIRKVDRDGCLEPAVATLEAFMAAHSSSLIAHFLSCDLVKPCEWRIKLYCFETQLGFESMAAIWTLDGRRTDEETMVGLELLRELWGLIPVTEGRCALPDCFHELGTSPEEQLPFIINFTLSPGKPLPEPQIYFPVFGKNDRVVAEGLATFFNRVGWKGSAENYVNDLASYYPDGSLEEMNHIQAWISFASKNKNPSMSVYLHTFEAMKTMLQDDGAILSFKN</sequence>
<accession>A0A397HV80</accession>
<feature type="binding site" evidence="3">
    <location>
        <position position="90"/>
    </location>
    <ligand>
        <name>L-tryptophan</name>
        <dbReference type="ChEBI" id="CHEBI:57912"/>
    </ligand>
</feature>
<dbReference type="SFLD" id="SFLDG01162">
    <property type="entry name" value="I"/>
    <property type="match status" value="1"/>
</dbReference>
<evidence type="ECO:0000256" key="3">
    <source>
        <dbReference type="PIRSR" id="PIRSR000509-1"/>
    </source>
</evidence>
<dbReference type="OrthoDB" id="5392033at2759"/>
<dbReference type="AlphaFoldDB" id="A0A397HV80"/>
<dbReference type="GeneID" id="38130119"/>
<dbReference type="Pfam" id="PF11991">
    <property type="entry name" value="Trp_DMAT"/>
    <property type="match status" value="1"/>
</dbReference>
<feature type="binding site" evidence="3">
    <location>
        <position position="255"/>
    </location>
    <ligand>
        <name>dimethylallyl diphosphate</name>
        <dbReference type="ChEBI" id="CHEBI:57623"/>
    </ligand>
</feature>
<feature type="binding site" evidence="3">
    <location>
        <position position="257"/>
    </location>
    <ligand>
        <name>dimethylallyl diphosphate</name>
        <dbReference type="ChEBI" id="CHEBI:57623"/>
    </ligand>
</feature>
<dbReference type="InterPro" id="IPR033964">
    <property type="entry name" value="ABBA"/>
</dbReference>
<feature type="binding site" evidence="3">
    <location>
        <position position="101"/>
    </location>
    <ligand>
        <name>dimethylallyl diphosphate</name>
        <dbReference type="ChEBI" id="CHEBI:57623"/>
    </ligand>
</feature>
<keyword evidence="2" id="KW-0808">Transferase</keyword>
<feature type="binding site" evidence="3">
    <location>
        <position position="341"/>
    </location>
    <ligand>
        <name>dimethylallyl diphosphate</name>
        <dbReference type="ChEBI" id="CHEBI:57623"/>
    </ligand>
</feature>
<organism evidence="4 5">
    <name type="scientific">Aspergillus thermomutatus</name>
    <name type="common">Neosartorya pseudofischeri</name>
    <dbReference type="NCBI Taxonomy" id="41047"/>
    <lineage>
        <taxon>Eukaryota</taxon>
        <taxon>Fungi</taxon>
        <taxon>Dikarya</taxon>
        <taxon>Ascomycota</taxon>
        <taxon>Pezizomycotina</taxon>
        <taxon>Eurotiomycetes</taxon>
        <taxon>Eurotiomycetidae</taxon>
        <taxon>Eurotiales</taxon>
        <taxon>Aspergillaceae</taxon>
        <taxon>Aspergillus</taxon>
        <taxon>Aspergillus subgen. Fumigati</taxon>
    </lineage>
</organism>
<keyword evidence="5" id="KW-1185">Reference proteome</keyword>